<proteinExistence type="predicted"/>
<sequence length="89" mass="10325">MLCVYLRYLKECGFLYTQEGHQILILQKDTSSSLKKRPKGVSTSFVKVRRLRMGLQNTSRIYYSKYGMRSLLMRSGSLLRRCQIAAKGL</sequence>
<organism evidence="1 2">
    <name type="scientific">Bimuria novae-zelandiae CBS 107.79</name>
    <dbReference type="NCBI Taxonomy" id="1447943"/>
    <lineage>
        <taxon>Eukaryota</taxon>
        <taxon>Fungi</taxon>
        <taxon>Dikarya</taxon>
        <taxon>Ascomycota</taxon>
        <taxon>Pezizomycotina</taxon>
        <taxon>Dothideomycetes</taxon>
        <taxon>Pleosporomycetidae</taxon>
        <taxon>Pleosporales</taxon>
        <taxon>Massarineae</taxon>
        <taxon>Didymosphaeriaceae</taxon>
        <taxon>Bimuria</taxon>
    </lineage>
</organism>
<dbReference type="EMBL" id="ML976659">
    <property type="protein sequence ID" value="KAF1979090.1"/>
    <property type="molecule type" value="Genomic_DNA"/>
</dbReference>
<keyword evidence="2" id="KW-1185">Reference proteome</keyword>
<name>A0A6A5VR88_9PLEO</name>
<dbReference type="Proteomes" id="UP000800036">
    <property type="component" value="Unassembled WGS sequence"/>
</dbReference>
<evidence type="ECO:0000313" key="2">
    <source>
        <dbReference type="Proteomes" id="UP000800036"/>
    </source>
</evidence>
<protein>
    <submittedName>
        <fullName evidence="1">Uncharacterized protein</fullName>
    </submittedName>
</protein>
<evidence type="ECO:0000313" key="1">
    <source>
        <dbReference type="EMBL" id="KAF1979090.1"/>
    </source>
</evidence>
<accession>A0A6A5VR88</accession>
<dbReference type="AlphaFoldDB" id="A0A6A5VR88"/>
<gene>
    <name evidence="1" type="ORF">BU23DRAFT_524804</name>
</gene>
<reference evidence="1" key="1">
    <citation type="journal article" date="2020" name="Stud. Mycol.">
        <title>101 Dothideomycetes genomes: a test case for predicting lifestyles and emergence of pathogens.</title>
        <authorList>
            <person name="Haridas S."/>
            <person name="Albert R."/>
            <person name="Binder M."/>
            <person name="Bloem J."/>
            <person name="Labutti K."/>
            <person name="Salamov A."/>
            <person name="Andreopoulos B."/>
            <person name="Baker S."/>
            <person name="Barry K."/>
            <person name="Bills G."/>
            <person name="Bluhm B."/>
            <person name="Cannon C."/>
            <person name="Castanera R."/>
            <person name="Culley D."/>
            <person name="Daum C."/>
            <person name="Ezra D."/>
            <person name="Gonzalez J."/>
            <person name="Henrissat B."/>
            <person name="Kuo A."/>
            <person name="Liang C."/>
            <person name="Lipzen A."/>
            <person name="Lutzoni F."/>
            <person name="Magnuson J."/>
            <person name="Mondo S."/>
            <person name="Nolan M."/>
            <person name="Ohm R."/>
            <person name="Pangilinan J."/>
            <person name="Park H.-J."/>
            <person name="Ramirez L."/>
            <person name="Alfaro M."/>
            <person name="Sun H."/>
            <person name="Tritt A."/>
            <person name="Yoshinaga Y."/>
            <person name="Zwiers L.-H."/>
            <person name="Turgeon B."/>
            <person name="Goodwin S."/>
            <person name="Spatafora J."/>
            <person name="Crous P."/>
            <person name="Grigoriev I."/>
        </authorList>
    </citation>
    <scope>NUCLEOTIDE SEQUENCE</scope>
    <source>
        <strain evidence="1">CBS 107.79</strain>
    </source>
</reference>